<dbReference type="EC" id="1.4.3.16" evidence="4 11"/>
<feature type="domain" description="FAD-dependent oxidoreductase 2 FAD-binding" evidence="13">
    <location>
        <begin position="1"/>
        <end position="361"/>
    </location>
</feature>
<sequence>MGSGISGLITALLLSRGSEVAVLTKSLESGNSYRAQGGIAAAVGKSDHPKQHGEDTLRAGGGLCDPDAVETLVTNGPAAIELLHQWGTHFDRDGSNWSLCREGAHRLPRVLHAGDATGAAIMSALLKRAGEHPRIRIYSGVTVTDLAMTGGECTGVWAVDETGPVLFRAAAVVLATGGCGQVYRYTTNDPAVTGDGLAMAYRAGAVLTDMEFVQFHPTALKGDQLPLFLISEAVRGEGAVLVNEQGHAFMKQVHPWGDLAPRDVVAQAIFRQMEAGRNVFLDARKIGTSFEKRFPTIWGRCRENGLNPTTDLLPVTPAAHFVMGGIRTDSWGQTTIPRLFAVGEAACTGVHGANRLASNSLLEGVVYGRRVSEKALSLLSAPLGTEMPDTPPPCICRTRPTSSRWKTEIQRIMWETGGIIRSERGLTSGLHQLAQLEKKVPAEEVECRNMITVAQLILRAAKWRQESRGGHYREDYPNTERVWAKKHSRQQRGTMGEPDALATVCS</sequence>
<dbReference type="GO" id="GO:0008734">
    <property type="term" value="F:L-aspartate oxidase activity"/>
    <property type="evidence" value="ECO:0007669"/>
    <property type="project" value="UniProtKB-UniRule"/>
</dbReference>
<keyword evidence="8 12" id="KW-0274">FAD</keyword>
<reference evidence="15" key="2">
    <citation type="submission" date="2020-09" db="EMBL/GenBank/DDBJ databases">
        <authorList>
            <person name="Sun Q."/>
            <person name="Zhou Y."/>
        </authorList>
    </citation>
    <scope>NUCLEOTIDE SEQUENCE</scope>
    <source>
        <strain evidence="15">CGMCC 1.15179</strain>
    </source>
</reference>
<dbReference type="SUPFAM" id="SSF51905">
    <property type="entry name" value="FAD/NAD(P)-binding domain"/>
    <property type="match status" value="1"/>
</dbReference>
<protein>
    <recommendedName>
        <fullName evidence="5 11">L-aspartate oxidase</fullName>
        <ecNumber evidence="4 11">1.4.3.16</ecNumber>
    </recommendedName>
</protein>
<keyword evidence="16" id="KW-1185">Reference proteome</keyword>
<dbReference type="GO" id="GO:0033765">
    <property type="term" value="F:steroid dehydrogenase activity, acting on the CH-CH group of donors"/>
    <property type="evidence" value="ECO:0007669"/>
    <property type="project" value="UniProtKB-ARBA"/>
</dbReference>
<evidence type="ECO:0000256" key="2">
    <source>
        <dbReference type="ARBA" id="ARBA00004950"/>
    </source>
</evidence>
<dbReference type="Proteomes" id="UP000625210">
    <property type="component" value="Unassembled WGS sequence"/>
</dbReference>
<comment type="catalytic activity">
    <reaction evidence="10">
        <text>L-aspartate + O2 = iminosuccinate + H2O2</text>
        <dbReference type="Rhea" id="RHEA:25876"/>
        <dbReference type="ChEBI" id="CHEBI:15379"/>
        <dbReference type="ChEBI" id="CHEBI:16240"/>
        <dbReference type="ChEBI" id="CHEBI:29991"/>
        <dbReference type="ChEBI" id="CHEBI:77875"/>
        <dbReference type="EC" id="1.4.3.16"/>
    </reaction>
    <physiologicalReaction direction="left-to-right" evidence="10">
        <dbReference type="Rhea" id="RHEA:25877"/>
    </physiologicalReaction>
</comment>
<comment type="subcellular location">
    <subcellularLocation>
        <location evidence="12">Cytoplasm</location>
    </subcellularLocation>
</comment>
<keyword evidence="7 12" id="KW-0662">Pyridine nucleotide biosynthesis</keyword>
<evidence type="ECO:0000256" key="4">
    <source>
        <dbReference type="ARBA" id="ARBA00012173"/>
    </source>
</evidence>
<dbReference type="AlphaFoldDB" id="A0A8J2YAV4"/>
<dbReference type="PANTHER" id="PTHR42716">
    <property type="entry name" value="L-ASPARTATE OXIDASE"/>
    <property type="match status" value="1"/>
</dbReference>
<evidence type="ECO:0000256" key="10">
    <source>
        <dbReference type="ARBA" id="ARBA00048305"/>
    </source>
</evidence>
<evidence type="ECO:0000256" key="8">
    <source>
        <dbReference type="ARBA" id="ARBA00022827"/>
    </source>
</evidence>
<dbReference type="GO" id="GO:0005737">
    <property type="term" value="C:cytoplasm"/>
    <property type="evidence" value="ECO:0007669"/>
    <property type="project" value="UniProtKB-SubCell"/>
</dbReference>
<dbReference type="InterPro" id="IPR027477">
    <property type="entry name" value="Succ_DH/fumarate_Rdtase_cat_sf"/>
</dbReference>
<evidence type="ECO:0000256" key="6">
    <source>
        <dbReference type="ARBA" id="ARBA00022630"/>
    </source>
</evidence>
<dbReference type="Gene3D" id="1.20.58.100">
    <property type="entry name" value="Fumarate reductase/succinate dehydrogenase flavoprotein-like, C-terminal domain"/>
    <property type="match status" value="1"/>
</dbReference>
<dbReference type="EMBL" id="BMHQ01000007">
    <property type="protein sequence ID" value="GGE20517.1"/>
    <property type="molecule type" value="Genomic_DNA"/>
</dbReference>
<evidence type="ECO:0000259" key="13">
    <source>
        <dbReference type="Pfam" id="PF00890"/>
    </source>
</evidence>
<comment type="pathway">
    <text evidence="2 12">Cofactor biosynthesis; NAD(+) biosynthesis; iminoaspartate from L-aspartate (oxidase route): step 1/1.</text>
</comment>
<gene>
    <name evidence="15" type="primary">nadB</name>
    <name evidence="15" type="ORF">GCM10011571_23100</name>
</gene>
<dbReference type="Pfam" id="PF02910">
    <property type="entry name" value="Succ_DH_flav_C"/>
    <property type="match status" value="1"/>
</dbReference>
<dbReference type="InterPro" id="IPR003953">
    <property type="entry name" value="FAD-dep_OxRdtase_2_FAD-bd"/>
</dbReference>
<evidence type="ECO:0000256" key="12">
    <source>
        <dbReference type="RuleBase" id="RU362049"/>
    </source>
</evidence>
<evidence type="ECO:0000256" key="1">
    <source>
        <dbReference type="ARBA" id="ARBA00001974"/>
    </source>
</evidence>
<dbReference type="NCBIfam" id="TIGR00551">
    <property type="entry name" value="nadB"/>
    <property type="match status" value="1"/>
</dbReference>
<comment type="function">
    <text evidence="12">Catalyzes the oxidation of L-aspartate to iminoaspartate.</text>
</comment>
<dbReference type="FunFam" id="3.90.700.10:FF:000002">
    <property type="entry name" value="L-aspartate oxidase"/>
    <property type="match status" value="1"/>
</dbReference>
<evidence type="ECO:0000259" key="14">
    <source>
        <dbReference type="Pfam" id="PF02910"/>
    </source>
</evidence>
<proteinExistence type="inferred from homology"/>
<accession>A0A8J2YAV4</accession>
<evidence type="ECO:0000256" key="7">
    <source>
        <dbReference type="ARBA" id="ARBA00022642"/>
    </source>
</evidence>
<dbReference type="InterPro" id="IPR037099">
    <property type="entry name" value="Fum_R/Succ_DH_flav-like_C_sf"/>
</dbReference>
<comment type="caution">
    <text evidence="15">The sequence shown here is derived from an EMBL/GenBank/DDBJ whole genome shotgun (WGS) entry which is preliminary data.</text>
</comment>
<dbReference type="NCBIfam" id="NF005701">
    <property type="entry name" value="PRK07512.1"/>
    <property type="match status" value="1"/>
</dbReference>
<evidence type="ECO:0000313" key="16">
    <source>
        <dbReference type="Proteomes" id="UP000625210"/>
    </source>
</evidence>
<name>A0A8J2YAV4_9BACL</name>
<dbReference type="InterPro" id="IPR005288">
    <property type="entry name" value="NadB"/>
</dbReference>
<keyword evidence="9 12" id="KW-0560">Oxidoreductase</keyword>
<dbReference type="GO" id="GO:0034628">
    <property type="term" value="P:'de novo' NAD+ biosynthetic process from L-aspartate"/>
    <property type="evidence" value="ECO:0007669"/>
    <property type="project" value="TreeGrafter"/>
</dbReference>
<evidence type="ECO:0000313" key="15">
    <source>
        <dbReference type="EMBL" id="GGE20517.1"/>
    </source>
</evidence>
<comment type="similarity">
    <text evidence="3 12">Belongs to the FAD-dependent oxidoreductase 2 family. NadB subfamily.</text>
</comment>
<comment type="cofactor">
    <cofactor evidence="1 12">
        <name>FAD</name>
        <dbReference type="ChEBI" id="CHEBI:57692"/>
    </cofactor>
</comment>
<dbReference type="Gene3D" id="3.50.50.60">
    <property type="entry name" value="FAD/NAD(P)-binding domain"/>
    <property type="match status" value="1"/>
</dbReference>
<dbReference type="SUPFAM" id="SSF56425">
    <property type="entry name" value="Succinate dehydrogenase/fumarate reductase flavoprotein, catalytic domain"/>
    <property type="match status" value="1"/>
</dbReference>
<evidence type="ECO:0000256" key="9">
    <source>
        <dbReference type="ARBA" id="ARBA00023002"/>
    </source>
</evidence>
<dbReference type="UniPathway" id="UPA00253">
    <property type="reaction ID" value="UER00326"/>
</dbReference>
<reference evidence="15" key="1">
    <citation type="journal article" date="2014" name="Int. J. Syst. Evol. Microbiol.">
        <title>Complete genome sequence of Corynebacterium casei LMG S-19264T (=DSM 44701T), isolated from a smear-ripened cheese.</title>
        <authorList>
            <consortium name="US DOE Joint Genome Institute (JGI-PGF)"/>
            <person name="Walter F."/>
            <person name="Albersmeier A."/>
            <person name="Kalinowski J."/>
            <person name="Ruckert C."/>
        </authorList>
    </citation>
    <scope>NUCLEOTIDE SEQUENCE</scope>
    <source>
        <strain evidence="15">CGMCC 1.15179</strain>
    </source>
</reference>
<dbReference type="Pfam" id="PF00890">
    <property type="entry name" value="FAD_binding_2"/>
    <property type="match status" value="1"/>
</dbReference>
<keyword evidence="6 12" id="KW-0285">Flavoprotein</keyword>
<evidence type="ECO:0000256" key="3">
    <source>
        <dbReference type="ARBA" id="ARBA00008562"/>
    </source>
</evidence>
<dbReference type="InterPro" id="IPR015939">
    <property type="entry name" value="Fum_Rdtase/Succ_DH_flav-like_C"/>
</dbReference>
<organism evidence="15 16">
    <name type="scientific">Marinithermofilum abyssi</name>
    <dbReference type="NCBI Taxonomy" id="1571185"/>
    <lineage>
        <taxon>Bacteria</taxon>
        <taxon>Bacillati</taxon>
        <taxon>Bacillota</taxon>
        <taxon>Bacilli</taxon>
        <taxon>Bacillales</taxon>
        <taxon>Thermoactinomycetaceae</taxon>
        <taxon>Marinithermofilum</taxon>
    </lineage>
</organism>
<evidence type="ECO:0000256" key="5">
    <source>
        <dbReference type="ARBA" id="ARBA00021901"/>
    </source>
</evidence>
<dbReference type="InterPro" id="IPR036188">
    <property type="entry name" value="FAD/NAD-bd_sf"/>
</dbReference>
<evidence type="ECO:0000256" key="11">
    <source>
        <dbReference type="NCBIfam" id="TIGR00551"/>
    </source>
</evidence>
<dbReference type="Gene3D" id="3.90.700.10">
    <property type="entry name" value="Succinate dehydrogenase/fumarate reductase flavoprotein, catalytic domain"/>
    <property type="match status" value="1"/>
</dbReference>
<dbReference type="PANTHER" id="PTHR42716:SF2">
    <property type="entry name" value="L-ASPARTATE OXIDASE, CHLOROPLASTIC"/>
    <property type="match status" value="1"/>
</dbReference>
<dbReference type="SUPFAM" id="SSF46977">
    <property type="entry name" value="Succinate dehydrogenase/fumarate reductase flavoprotein C-terminal domain"/>
    <property type="match status" value="1"/>
</dbReference>
<feature type="domain" description="Fumarate reductase/succinate dehydrogenase flavoprotein-like C-terminal" evidence="14">
    <location>
        <begin position="407"/>
        <end position="484"/>
    </location>
</feature>